<dbReference type="PANTHER" id="PTHR21566:SF6">
    <property type="entry name" value="TRANSMEMBRANE PROTEIN"/>
    <property type="match status" value="1"/>
</dbReference>
<dbReference type="Proteomes" id="UP000095282">
    <property type="component" value="Unplaced"/>
</dbReference>
<sequence length="511" mass="59290">MGKVPKSSKKEKKGTQRKIRQSMDQEKVNIPKKNNGKIDKRPGGKKTVKLIWETEKPTNRQEIGNNQKTPNTNGQPKYQNANAYKKLNQAKMDFIEEPLKSRGSPVKRPPQKPQNMLSRTREPVQTTQTTSKVSNGRCLHLANFLVSKAKRRQHSRLDTNEIGPPDVPITTRRFPDEGCRLLNNERSRQDAFEDEMERALKELEVEVVYGSTGVNKSDSKVEEDTLLSDYEDSLKLSEKEKTELNEIGEEIKRMREEAKRIKEATVKMKQRSNNSSVGNFADLDAQDAAFRKELEEQNRKFEEVMRKLREQRREKERLAQEEFEQIRLETARNIAAFLACIQLKLRFEDEEQKWGDQLSNLRKPLITVTTSYYNLQDELRNVDYTDDFSRSCVESEGNLFAKKVVDAQKMLSIAFDNLESLTENYDDRIFIKIIMKSISEQGHICNEIGEELVKVLKERANHRKLDDLVQKLNRHAIPTTGALKRMSVVARDLDYLDIPCVPGPQWLRFFK</sequence>
<organism evidence="3 4">
    <name type="scientific">Caenorhabditis tropicalis</name>
    <dbReference type="NCBI Taxonomy" id="1561998"/>
    <lineage>
        <taxon>Eukaryota</taxon>
        <taxon>Metazoa</taxon>
        <taxon>Ecdysozoa</taxon>
        <taxon>Nematoda</taxon>
        <taxon>Chromadorea</taxon>
        <taxon>Rhabditida</taxon>
        <taxon>Rhabditina</taxon>
        <taxon>Rhabditomorpha</taxon>
        <taxon>Rhabditoidea</taxon>
        <taxon>Rhabditidae</taxon>
        <taxon>Peloderinae</taxon>
        <taxon>Caenorhabditis</taxon>
    </lineage>
</organism>
<evidence type="ECO:0000256" key="2">
    <source>
        <dbReference type="SAM" id="MobiDB-lite"/>
    </source>
</evidence>
<proteinExistence type="predicted"/>
<name>A0A1I7TQL1_9PELO</name>
<evidence type="ECO:0000313" key="4">
    <source>
        <dbReference type="WBParaSite" id="Csp11.Scaffold629.g10789.t2"/>
    </source>
</evidence>
<dbReference type="Pfam" id="PF05218">
    <property type="entry name" value="DUF713"/>
    <property type="match status" value="1"/>
</dbReference>
<dbReference type="InterPro" id="IPR007883">
    <property type="entry name" value="DUF713"/>
</dbReference>
<evidence type="ECO:0000256" key="1">
    <source>
        <dbReference type="SAM" id="Coils"/>
    </source>
</evidence>
<evidence type="ECO:0000313" key="3">
    <source>
        <dbReference type="Proteomes" id="UP000095282"/>
    </source>
</evidence>
<feature type="compositionally biased region" description="Polar residues" evidence="2">
    <location>
        <begin position="60"/>
        <end position="81"/>
    </location>
</feature>
<feature type="compositionally biased region" description="Polar residues" evidence="2">
    <location>
        <begin position="113"/>
        <end position="134"/>
    </location>
</feature>
<reference evidence="4" key="1">
    <citation type="submission" date="2016-11" db="UniProtKB">
        <authorList>
            <consortium name="WormBaseParasite"/>
        </authorList>
    </citation>
    <scope>IDENTIFICATION</scope>
</reference>
<protein>
    <submittedName>
        <fullName evidence="4">ANK_REP_REGION domain-containing protein</fullName>
    </submittedName>
</protein>
<dbReference type="AlphaFoldDB" id="A0A1I7TQL1"/>
<feature type="coiled-coil region" evidence="1">
    <location>
        <begin position="227"/>
        <end position="325"/>
    </location>
</feature>
<dbReference type="WBParaSite" id="Csp11.Scaffold629.g10789.t2">
    <property type="protein sequence ID" value="Csp11.Scaffold629.g10789.t2"/>
    <property type="gene ID" value="Csp11.Scaffold629.g10789"/>
</dbReference>
<feature type="region of interest" description="Disordered" evidence="2">
    <location>
        <begin position="95"/>
        <end position="135"/>
    </location>
</feature>
<dbReference type="eggNOG" id="ENOG502THI5">
    <property type="taxonomic scope" value="Eukaryota"/>
</dbReference>
<feature type="compositionally biased region" description="Basic residues" evidence="2">
    <location>
        <begin position="1"/>
        <end position="20"/>
    </location>
</feature>
<keyword evidence="1" id="KW-0175">Coiled coil</keyword>
<feature type="region of interest" description="Disordered" evidence="2">
    <location>
        <begin position="1"/>
        <end position="81"/>
    </location>
</feature>
<accession>A0A1I7TQL1</accession>
<keyword evidence="3" id="KW-1185">Reference proteome</keyword>
<dbReference type="PANTHER" id="PTHR21566">
    <property type="entry name" value="CILIA- AND FLAGELLA-ASSOCIATED PROTEIN 251-LIKE-RELATED-RELATED"/>
    <property type="match status" value="1"/>
</dbReference>